<dbReference type="RefSeq" id="WP_148699713.1">
    <property type="nucleotide sequence ID" value="NZ_CP007174.1"/>
</dbReference>
<accession>A0A075MPP5</accession>
<evidence type="ECO:0000313" key="2">
    <source>
        <dbReference type="Proteomes" id="UP000028194"/>
    </source>
</evidence>
<reference evidence="1 2" key="1">
    <citation type="journal article" date="2014" name="PLoS ONE">
        <title>Genome Sequence of Candidatus Nitrososphaera evergladensis from Group I.1b Enriched from Everglades Soil Reveals Novel Genomic Features of the Ammonia-Oxidizing Archaea.</title>
        <authorList>
            <person name="Zhalnina K.V."/>
            <person name="Dias R."/>
            <person name="Leonard M.T."/>
            <person name="Dorr de Quadros P."/>
            <person name="Camargo F.A."/>
            <person name="Drew J.C."/>
            <person name="Farmerie W.G."/>
            <person name="Daroub S.H."/>
            <person name="Triplett E.W."/>
        </authorList>
    </citation>
    <scope>NUCLEOTIDE SEQUENCE [LARGE SCALE GENOMIC DNA]</scope>
    <source>
        <strain evidence="1 2">SR1</strain>
    </source>
</reference>
<dbReference type="HOGENOM" id="CLU_128582_0_1_2"/>
<dbReference type="KEGG" id="nev:NTE_00739"/>
<keyword evidence="2" id="KW-1185">Reference proteome</keyword>
<dbReference type="GeneID" id="41596591"/>
<gene>
    <name evidence="1" type="ORF">NTE_00739</name>
</gene>
<dbReference type="eggNOG" id="arCOG08684">
    <property type="taxonomic scope" value="Archaea"/>
</dbReference>
<dbReference type="EMBL" id="CP007174">
    <property type="protein sequence ID" value="AIF82817.1"/>
    <property type="molecule type" value="Genomic_DNA"/>
</dbReference>
<proteinExistence type="predicted"/>
<dbReference type="Proteomes" id="UP000028194">
    <property type="component" value="Chromosome"/>
</dbReference>
<sequence>MSNRPQADPDTAAKYREKCNSILAISPRIRYAGVMNKFGRTLAGGLRKGVVPLLKPEEARNEYFIEATRSQLRKSFERSIGKTEYTFTENEKVKILTLTNEDNFYYLTMDKETPAAEVAKIIESAKKLAR</sequence>
<evidence type="ECO:0000313" key="1">
    <source>
        <dbReference type="EMBL" id="AIF82817.1"/>
    </source>
</evidence>
<organism evidence="1 2">
    <name type="scientific">Candidatus Nitrososphaera evergladensis SR1</name>
    <dbReference type="NCBI Taxonomy" id="1459636"/>
    <lineage>
        <taxon>Archaea</taxon>
        <taxon>Nitrososphaerota</taxon>
        <taxon>Nitrososphaeria</taxon>
        <taxon>Nitrososphaerales</taxon>
        <taxon>Nitrososphaeraceae</taxon>
        <taxon>Nitrososphaera</taxon>
    </lineage>
</organism>
<name>A0A075MPP5_9ARCH</name>
<dbReference type="OrthoDB" id="7817at2157"/>
<dbReference type="STRING" id="1459636.NTE_00739"/>
<protein>
    <submittedName>
        <fullName evidence="1">Uncharacterized protein</fullName>
    </submittedName>
</protein>
<dbReference type="AlphaFoldDB" id="A0A075MPP5"/>